<protein>
    <submittedName>
        <fullName evidence="7">Adenosine deaminase</fullName>
        <ecNumber evidence="7">3.5.4.4</ecNumber>
    </submittedName>
</protein>
<dbReference type="InterPro" id="IPR001365">
    <property type="entry name" value="A_deaminase_dom"/>
</dbReference>
<comment type="cofactor">
    <cofactor evidence="1">
        <name>Zn(2+)</name>
        <dbReference type="ChEBI" id="CHEBI:29105"/>
    </cofactor>
</comment>
<proteinExistence type="inferred from homology"/>
<dbReference type="NCBIfam" id="TIGR01430">
    <property type="entry name" value="aden_deam"/>
    <property type="match status" value="1"/>
</dbReference>
<dbReference type="Gene3D" id="3.20.20.140">
    <property type="entry name" value="Metal-dependent hydrolases"/>
    <property type="match status" value="1"/>
</dbReference>
<evidence type="ECO:0000256" key="2">
    <source>
        <dbReference type="ARBA" id="ARBA00006676"/>
    </source>
</evidence>
<name>A0ABS3VN24_MICEH</name>
<dbReference type="RefSeq" id="WP_208812333.1">
    <property type="nucleotide sequence ID" value="NZ_WVUH01000042.1"/>
</dbReference>
<dbReference type="EC" id="3.5.4.4" evidence="7"/>
<evidence type="ECO:0000313" key="7">
    <source>
        <dbReference type="EMBL" id="MBO4205902.1"/>
    </source>
</evidence>
<dbReference type="InterPro" id="IPR032466">
    <property type="entry name" value="Metal_Hydrolase"/>
</dbReference>
<keyword evidence="5" id="KW-0862">Zinc</keyword>
<accession>A0ABS3VN24</accession>
<dbReference type="GO" id="GO:0016787">
    <property type="term" value="F:hydrolase activity"/>
    <property type="evidence" value="ECO:0007669"/>
    <property type="project" value="UniProtKB-KW"/>
</dbReference>
<comment type="caution">
    <text evidence="7">The sequence shown here is derived from an EMBL/GenBank/DDBJ whole genome shotgun (WGS) entry which is preliminary data.</text>
</comment>
<sequence>MTRPAVDHELRSIIDQLPKVELHVHLEGSIRPETLSRIARRNSRDIGALSVDEIRELFRFRDFFHFTQLFEQCVDALRDPRDFEQITTELGLAAHAQQVRYLEVTFTPGMHHRARGIGVDEQLDAVAAGAAEVYRQTGVRMRFILDHVRGDGEQECLQTAQWCHDGRRHGVVALGLGGFEPGRPASLFAEAITWAGAHGVPFVPHAGEAVGPEGVWDCLRFDPPRIGHGVRAAEDPELLTTLRDRNVVLEICPTSNLRTGVVADLADHPLPRIRAAGVPFTLNSDDPSMFHTDVTTEYRLAAEQFGLTLAELAGVTRTGVDAALLSGAERADLRADVDARLAALGL</sequence>
<keyword evidence="4 7" id="KW-0378">Hydrolase</keyword>
<evidence type="ECO:0000256" key="1">
    <source>
        <dbReference type="ARBA" id="ARBA00001947"/>
    </source>
</evidence>
<dbReference type="Proteomes" id="UP000823521">
    <property type="component" value="Unassembled WGS sequence"/>
</dbReference>
<evidence type="ECO:0000313" key="8">
    <source>
        <dbReference type="Proteomes" id="UP000823521"/>
    </source>
</evidence>
<evidence type="ECO:0000256" key="4">
    <source>
        <dbReference type="ARBA" id="ARBA00022801"/>
    </source>
</evidence>
<organism evidence="7 8">
    <name type="scientific">Micromonospora echinofusca</name>
    <dbReference type="NCBI Taxonomy" id="47858"/>
    <lineage>
        <taxon>Bacteria</taxon>
        <taxon>Bacillati</taxon>
        <taxon>Actinomycetota</taxon>
        <taxon>Actinomycetes</taxon>
        <taxon>Micromonosporales</taxon>
        <taxon>Micromonosporaceae</taxon>
        <taxon>Micromonospora</taxon>
    </lineage>
</organism>
<dbReference type="Pfam" id="PF00962">
    <property type="entry name" value="A_deaminase"/>
    <property type="match status" value="1"/>
</dbReference>
<gene>
    <name evidence="7" type="primary">add</name>
    <name evidence="7" type="ORF">GSF22_07765</name>
</gene>
<evidence type="ECO:0000256" key="5">
    <source>
        <dbReference type="ARBA" id="ARBA00022833"/>
    </source>
</evidence>
<dbReference type="InterPro" id="IPR006330">
    <property type="entry name" value="Ado/ade_deaminase"/>
</dbReference>
<keyword evidence="8" id="KW-1185">Reference proteome</keyword>
<comment type="similarity">
    <text evidence="2">Belongs to the metallo-dependent hydrolases superfamily. Adenosine and AMP deaminases family.</text>
</comment>
<dbReference type="PANTHER" id="PTHR43114">
    <property type="entry name" value="ADENINE DEAMINASE"/>
    <property type="match status" value="1"/>
</dbReference>
<feature type="domain" description="Adenosine deaminase" evidence="6">
    <location>
        <begin position="18"/>
        <end position="339"/>
    </location>
</feature>
<evidence type="ECO:0000256" key="3">
    <source>
        <dbReference type="ARBA" id="ARBA00022723"/>
    </source>
</evidence>
<dbReference type="EMBL" id="WVUH01000042">
    <property type="protein sequence ID" value="MBO4205902.1"/>
    <property type="molecule type" value="Genomic_DNA"/>
</dbReference>
<dbReference type="PANTHER" id="PTHR43114:SF6">
    <property type="entry name" value="ADENINE DEAMINASE"/>
    <property type="match status" value="1"/>
</dbReference>
<evidence type="ECO:0000259" key="6">
    <source>
        <dbReference type="Pfam" id="PF00962"/>
    </source>
</evidence>
<dbReference type="SUPFAM" id="SSF51556">
    <property type="entry name" value="Metallo-dependent hydrolases"/>
    <property type="match status" value="1"/>
</dbReference>
<reference evidence="7 8" key="1">
    <citation type="submission" date="2019-12" db="EMBL/GenBank/DDBJ databases">
        <title>Whole genome sequencing of endophytic Actinobacterium Micromonospora sp. MPMI6T.</title>
        <authorList>
            <person name="Evv R."/>
            <person name="Podile A.R."/>
        </authorList>
    </citation>
    <scope>NUCLEOTIDE SEQUENCE [LARGE SCALE GENOMIC DNA]</scope>
    <source>
        <strain evidence="7 8">MPMI6</strain>
    </source>
</reference>
<keyword evidence="3" id="KW-0479">Metal-binding</keyword>